<feature type="domain" description="Glycosyl transferase family 1" evidence="4">
    <location>
        <begin position="188"/>
        <end position="337"/>
    </location>
</feature>
<dbReference type="Proteomes" id="UP000295388">
    <property type="component" value="Unassembled WGS sequence"/>
</dbReference>
<dbReference type="InterPro" id="IPR028098">
    <property type="entry name" value="Glyco_trans_4-like_N"/>
</dbReference>
<name>A0A4R6KKG3_9ACTN</name>
<organism evidence="6 7">
    <name type="scientific">Kribbella caucasensis</name>
    <dbReference type="NCBI Taxonomy" id="2512215"/>
    <lineage>
        <taxon>Bacteria</taxon>
        <taxon>Bacillati</taxon>
        <taxon>Actinomycetota</taxon>
        <taxon>Actinomycetes</taxon>
        <taxon>Propionibacteriales</taxon>
        <taxon>Kribbellaceae</taxon>
        <taxon>Kribbella</taxon>
    </lineage>
</organism>
<dbReference type="CDD" id="cd03801">
    <property type="entry name" value="GT4_PimA-like"/>
    <property type="match status" value="1"/>
</dbReference>
<dbReference type="SUPFAM" id="SSF53756">
    <property type="entry name" value="UDP-Glycosyltransferase/glycogen phosphorylase"/>
    <property type="match status" value="1"/>
</dbReference>
<evidence type="ECO:0000313" key="7">
    <source>
        <dbReference type="Proteomes" id="UP000295388"/>
    </source>
</evidence>
<keyword evidence="7" id="KW-1185">Reference proteome</keyword>
<reference evidence="6 7" key="1">
    <citation type="submission" date="2019-03" db="EMBL/GenBank/DDBJ databases">
        <title>Genomic Encyclopedia of Type Strains, Phase III (KMG-III): the genomes of soil and plant-associated and newly described type strains.</title>
        <authorList>
            <person name="Whitman W."/>
        </authorList>
    </citation>
    <scope>NUCLEOTIDE SEQUENCE [LARGE SCALE GENOMIC DNA]</scope>
    <source>
        <strain evidence="6 7">VKM Ac-2527</strain>
    </source>
</reference>
<evidence type="ECO:0000256" key="1">
    <source>
        <dbReference type="ARBA" id="ARBA00009481"/>
    </source>
</evidence>
<evidence type="ECO:0000259" key="5">
    <source>
        <dbReference type="Pfam" id="PF13579"/>
    </source>
</evidence>
<evidence type="ECO:0000259" key="4">
    <source>
        <dbReference type="Pfam" id="PF00534"/>
    </source>
</evidence>
<gene>
    <name evidence="6" type="ORF">EV643_105297</name>
</gene>
<dbReference type="AlphaFoldDB" id="A0A4R6KKG3"/>
<dbReference type="RefSeq" id="WP_238165557.1">
    <property type="nucleotide sequence ID" value="NZ_SNWQ01000005.1"/>
</dbReference>
<dbReference type="PANTHER" id="PTHR12526">
    <property type="entry name" value="GLYCOSYLTRANSFERASE"/>
    <property type="match status" value="1"/>
</dbReference>
<protein>
    <submittedName>
        <fullName evidence="6">Glycosyltransferase involved in cell wall biosynthesis</fullName>
    </submittedName>
</protein>
<dbReference type="Pfam" id="PF00534">
    <property type="entry name" value="Glycos_transf_1"/>
    <property type="match status" value="1"/>
</dbReference>
<evidence type="ECO:0000256" key="2">
    <source>
        <dbReference type="ARBA" id="ARBA00022676"/>
    </source>
</evidence>
<dbReference type="InterPro" id="IPR001296">
    <property type="entry name" value="Glyco_trans_1"/>
</dbReference>
<comment type="caution">
    <text evidence="6">The sequence shown here is derived from an EMBL/GenBank/DDBJ whole genome shotgun (WGS) entry which is preliminary data.</text>
</comment>
<dbReference type="EMBL" id="SNWQ01000005">
    <property type="protein sequence ID" value="TDO50066.1"/>
    <property type="molecule type" value="Genomic_DNA"/>
</dbReference>
<proteinExistence type="inferred from homology"/>
<feature type="domain" description="Glycosyltransferase subfamily 4-like N-terminal" evidence="5">
    <location>
        <begin position="20"/>
        <end position="173"/>
    </location>
</feature>
<dbReference type="Gene3D" id="3.40.50.2000">
    <property type="entry name" value="Glycogen Phosphorylase B"/>
    <property type="match status" value="2"/>
</dbReference>
<keyword evidence="3 6" id="KW-0808">Transferase</keyword>
<accession>A0A4R6KKG3</accession>
<sequence>MRAQSVLLVNWRDTTNPEGGGSERYVEEVAKGLARLGWSVTVLCAAYPGSPREARRDDVRYLYRGSKVTVYLRGLLHTLLHRPDRVVDVQNGLPFFTRLVRRTGVVVLVHHVHQEQWQVVYPGWRGRVGWWLESWVAPRVYRDCRYVTVSSASQDELLRLGVDADRIDVVHNGTDPAPARQVPQAAVPTVVCVGRIVPHKQVEHAVDAIGAAREVLPDARLIVVGSGWWEDSLRGYVTERGLDDAVEFRGHVSEADKHAAYDEAWVLALPSLKEGWGLVVGEAAGHGVPTVAYRSAGGPTESVRDGLSGVLVNHPAEFSATITALLEDEARRRELSAGAVTASGAFTWTATVRSFDRLLTGQEAADSGQQNDRPASLTGR</sequence>
<dbReference type="Pfam" id="PF13579">
    <property type="entry name" value="Glyco_trans_4_4"/>
    <property type="match status" value="1"/>
</dbReference>
<dbReference type="GO" id="GO:0016757">
    <property type="term" value="F:glycosyltransferase activity"/>
    <property type="evidence" value="ECO:0007669"/>
    <property type="project" value="UniProtKB-KW"/>
</dbReference>
<dbReference type="PANTHER" id="PTHR12526:SF640">
    <property type="entry name" value="COLANIC ACID BIOSYNTHESIS GLYCOSYLTRANSFERASE WCAL-RELATED"/>
    <property type="match status" value="1"/>
</dbReference>
<keyword evidence="2" id="KW-0328">Glycosyltransferase</keyword>
<evidence type="ECO:0000313" key="6">
    <source>
        <dbReference type="EMBL" id="TDO50066.1"/>
    </source>
</evidence>
<evidence type="ECO:0000256" key="3">
    <source>
        <dbReference type="ARBA" id="ARBA00022679"/>
    </source>
</evidence>
<comment type="similarity">
    <text evidence="1">Belongs to the glycosyltransferase group 1 family. Glycosyltransferase 4 subfamily.</text>
</comment>